<name>A0A146K9Q4_9EUKA</name>
<dbReference type="EMBL" id="GDID01003066">
    <property type="protein sequence ID" value="JAP93540.1"/>
    <property type="molecule type" value="Transcribed_RNA"/>
</dbReference>
<sequence length="342" mass="39358">KQKPLQKNEWFDSCCSGDIQKVESLLQSSAQSYDSRKFLVTADQTIIPDITGLYYAVIFGHNPVIDVLFPLEMSCLTKSDVVIPVQKKLKPIEPQILPSLAQKNALNGRNFVLVPQNSSILQFCVYLGKFSILQRLLQKVNVTKLKKHQNSQLQTLNFLIIKRFGCQQLKQIFDYDFYSENDLGENIVQIAAVYNVEFLKYLMCVQNPDFQLYLKDKLPLVKNVDIKTQQLIYTFFKQGKISQEKEEKNFQLELRKSSSDLGNIQFQKQIKGTQVTTDFLLQNPSYEESAKSKFKSFNNVESSQFYQNELMVEANQVDVVQFGEQVLVQTTSAIHLSQTDEK</sequence>
<proteinExistence type="predicted"/>
<evidence type="ECO:0000313" key="1">
    <source>
        <dbReference type="EMBL" id="JAP93540.1"/>
    </source>
</evidence>
<reference evidence="1" key="1">
    <citation type="submission" date="2015-07" db="EMBL/GenBank/DDBJ databases">
        <title>Adaptation to a free-living lifestyle via gene acquisitions in the diplomonad Trepomonas sp. PC1.</title>
        <authorList>
            <person name="Xu F."/>
            <person name="Jerlstrom-Hultqvist J."/>
            <person name="Kolisko M."/>
            <person name="Simpson A.G.B."/>
            <person name="Roger A.J."/>
            <person name="Svard S.G."/>
            <person name="Andersson J.O."/>
        </authorList>
    </citation>
    <scope>NUCLEOTIDE SEQUENCE</scope>
    <source>
        <strain evidence="1">PC1</strain>
    </source>
</reference>
<dbReference type="AlphaFoldDB" id="A0A146K9Q4"/>
<gene>
    <name evidence="1" type="ORF">TPC1_14149</name>
</gene>
<organism evidence="1">
    <name type="scientific">Trepomonas sp. PC1</name>
    <dbReference type="NCBI Taxonomy" id="1076344"/>
    <lineage>
        <taxon>Eukaryota</taxon>
        <taxon>Metamonada</taxon>
        <taxon>Diplomonadida</taxon>
        <taxon>Hexamitidae</taxon>
        <taxon>Hexamitinae</taxon>
        <taxon>Trepomonas</taxon>
    </lineage>
</organism>
<accession>A0A146K9Q4</accession>
<protein>
    <submittedName>
        <fullName evidence="1">Uncharacterized protein</fullName>
    </submittedName>
</protein>
<feature type="non-terminal residue" evidence="1">
    <location>
        <position position="1"/>
    </location>
</feature>